<protein>
    <submittedName>
        <fullName evidence="2">Siderophore-interacting protein</fullName>
    </submittedName>
</protein>
<dbReference type="InterPro" id="IPR017927">
    <property type="entry name" value="FAD-bd_FR_type"/>
</dbReference>
<dbReference type="CDD" id="cd06193">
    <property type="entry name" value="siderophore_interacting"/>
    <property type="match status" value="1"/>
</dbReference>
<keyword evidence="3" id="KW-1185">Reference proteome</keyword>
<dbReference type="Gene3D" id="3.40.50.80">
    <property type="entry name" value="Nucleotide-binding domain of ferredoxin-NADP reductase (FNR) module"/>
    <property type="match status" value="1"/>
</dbReference>
<dbReference type="InterPro" id="IPR039261">
    <property type="entry name" value="FNR_nucleotide-bd"/>
</dbReference>
<dbReference type="PANTHER" id="PTHR30157:SF0">
    <property type="entry name" value="NADPH-DEPENDENT FERRIC-CHELATE REDUCTASE"/>
    <property type="match status" value="1"/>
</dbReference>
<dbReference type="InterPro" id="IPR013113">
    <property type="entry name" value="SIP_FAD-bd"/>
</dbReference>
<dbReference type="InterPro" id="IPR017938">
    <property type="entry name" value="Riboflavin_synthase-like_b-brl"/>
</dbReference>
<comment type="caution">
    <text evidence="2">The sequence shown here is derived from an EMBL/GenBank/DDBJ whole genome shotgun (WGS) entry which is preliminary data.</text>
</comment>
<dbReference type="Gene3D" id="2.40.30.10">
    <property type="entry name" value="Translation factors"/>
    <property type="match status" value="1"/>
</dbReference>
<organism evidence="2 3">
    <name type="scientific">Pseudonocardia yuanmonensis</name>
    <dbReference type="NCBI Taxonomy" id="1095914"/>
    <lineage>
        <taxon>Bacteria</taxon>
        <taxon>Bacillati</taxon>
        <taxon>Actinomycetota</taxon>
        <taxon>Actinomycetes</taxon>
        <taxon>Pseudonocardiales</taxon>
        <taxon>Pseudonocardiaceae</taxon>
        <taxon>Pseudonocardia</taxon>
    </lineage>
</organism>
<dbReference type="SUPFAM" id="SSF63380">
    <property type="entry name" value="Riboflavin synthase domain-like"/>
    <property type="match status" value="1"/>
</dbReference>
<dbReference type="Pfam" id="PF04954">
    <property type="entry name" value="SIP"/>
    <property type="match status" value="1"/>
</dbReference>
<feature type="domain" description="FAD-binding FR-type" evidence="1">
    <location>
        <begin position="7"/>
        <end position="107"/>
    </location>
</feature>
<dbReference type="PROSITE" id="PS51384">
    <property type="entry name" value="FAD_FR"/>
    <property type="match status" value="1"/>
</dbReference>
<name>A0ABP8W6L2_9PSEU</name>
<dbReference type="PANTHER" id="PTHR30157">
    <property type="entry name" value="FERRIC REDUCTASE, NADPH-DEPENDENT"/>
    <property type="match status" value="1"/>
</dbReference>
<sequence>MATELENGPVPVVTESVERLSPSLVRVGLGGPALTDLDTLGVPDEAVVLRFPGAEVGRWYTVRRWEPGRLTVDIVLHPGGLGGEWAARAQVGDRLAITHRNSWFRRPEAARWQLLVGDVTALPALGRIVEESADRLPTTVLVEVPHREDAQELSGAQVRWMHTAGLGRVPSRLDELVRGAQLSPGPGYVYVAGEASATRAVRRYLRQELALPAGSYGVVGYWRAEQEKWFARVAETGADTAAIYAEELDAGGDLEDVRARYEERLATLGL</sequence>
<dbReference type="RefSeq" id="WP_345378909.1">
    <property type="nucleotide sequence ID" value="NZ_BAABIC010000003.1"/>
</dbReference>
<dbReference type="InterPro" id="IPR039374">
    <property type="entry name" value="SIP_fam"/>
</dbReference>
<evidence type="ECO:0000313" key="3">
    <source>
        <dbReference type="Proteomes" id="UP001500325"/>
    </source>
</evidence>
<reference evidence="3" key="1">
    <citation type="journal article" date="2019" name="Int. J. Syst. Evol. Microbiol.">
        <title>The Global Catalogue of Microorganisms (GCM) 10K type strain sequencing project: providing services to taxonomists for standard genome sequencing and annotation.</title>
        <authorList>
            <consortium name="The Broad Institute Genomics Platform"/>
            <consortium name="The Broad Institute Genome Sequencing Center for Infectious Disease"/>
            <person name="Wu L."/>
            <person name="Ma J."/>
        </authorList>
    </citation>
    <scope>NUCLEOTIDE SEQUENCE [LARGE SCALE GENOMIC DNA]</scope>
    <source>
        <strain evidence="3">JCM 18055</strain>
    </source>
</reference>
<evidence type="ECO:0000259" key="1">
    <source>
        <dbReference type="PROSITE" id="PS51384"/>
    </source>
</evidence>
<dbReference type="EMBL" id="BAABIC010000003">
    <property type="protein sequence ID" value="GAA4680402.1"/>
    <property type="molecule type" value="Genomic_DNA"/>
</dbReference>
<evidence type="ECO:0000313" key="2">
    <source>
        <dbReference type="EMBL" id="GAA4680402.1"/>
    </source>
</evidence>
<accession>A0ABP8W6L2</accession>
<dbReference type="Proteomes" id="UP001500325">
    <property type="component" value="Unassembled WGS sequence"/>
</dbReference>
<dbReference type="Pfam" id="PF08021">
    <property type="entry name" value="FAD_binding_9"/>
    <property type="match status" value="1"/>
</dbReference>
<proteinExistence type="predicted"/>
<dbReference type="InterPro" id="IPR007037">
    <property type="entry name" value="SIP_rossman_dom"/>
</dbReference>
<gene>
    <name evidence="2" type="ORF">GCM10023215_12260</name>
</gene>